<feature type="domain" description="NAC" evidence="6">
    <location>
        <begin position="6"/>
        <end position="155"/>
    </location>
</feature>
<name>A0AA89B227_9ASTE</name>
<evidence type="ECO:0000256" key="2">
    <source>
        <dbReference type="ARBA" id="ARBA00023015"/>
    </source>
</evidence>
<keyword evidence="8" id="KW-1185">Reference proteome</keyword>
<accession>A0AA89B227</accession>
<dbReference type="InterPro" id="IPR003441">
    <property type="entry name" value="NAC-dom"/>
</dbReference>
<evidence type="ECO:0000256" key="3">
    <source>
        <dbReference type="ARBA" id="ARBA00023125"/>
    </source>
</evidence>
<evidence type="ECO:0000259" key="6">
    <source>
        <dbReference type="PROSITE" id="PS51005"/>
    </source>
</evidence>
<dbReference type="PANTHER" id="PTHR31744:SF210">
    <property type="entry name" value="NAC DOMAIN-CONTAINING PROTEIN 86-LIKE"/>
    <property type="match status" value="1"/>
</dbReference>
<dbReference type="InterPro" id="IPR036093">
    <property type="entry name" value="NAC_dom_sf"/>
</dbReference>
<dbReference type="EMBL" id="JAVXUP010000728">
    <property type="protein sequence ID" value="KAK3022112.1"/>
    <property type="molecule type" value="Genomic_DNA"/>
</dbReference>
<keyword evidence="2" id="KW-0805">Transcription regulation</keyword>
<organism evidence="7 8">
    <name type="scientific">Escallonia herrerae</name>
    <dbReference type="NCBI Taxonomy" id="1293975"/>
    <lineage>
        <taxon>Eukaryota</taxon>
        <taxon>Viridiplantae</taxon>
        <taxon>Streptophyta</taxon>
        <taxon>Embryophyta</taxon>
        <taxon>Tracheophyta</taxon>
        <taxon>Spermatophyta</taxon>
        <taxon>Magnoliopsida</taxon>
        <taxon>eudicotyledons</taxon>
        <taxon>Gunneridae</taxon>
        <taxon>Pentapetalae</taxon>
        <taxon>asterids</taxon>
        <taxon>campanulids</taxon>
        <taxon>Escalloniales</taxon>
        <taxon>Escalloniaceae</taxon>
        <taxon>Escallonia</taxon>
    </lineage>
</organism>
<protein>
    <recommendedName>
        <fullName evidence="6">NAC domain-containing protein</fullName>
    </recommendedName>
</protein>
<sequence>MARTSLPPGFRFHPTDVELVMYYLKRKMMGKKLLFEAISELNIYKFCPWDLPDKCCRRSKDLEWYFFCPREKKYASGARTNRATENGYWKATGKDRPVHYKNNIVAMTKTLVFHLGHAPEGKRTDWVMYEYRIEDKGFADAEVVQDYVLCKVFQKSGPGPKNGAQYGAPFNEEEWNDDGEICLEFSQANGLDSAVIVPPNNQKSSTVTSTTVPGYRTSCSFLQPGPSAASDVPPDLPDDDIVSLLAMFTEDSTSLPLGNEADLEEHMAAVSCSGGNDIYDGLGDLGNFADLHEAGVHFSGLQESAYASAFLELNDLNTPLPCPAETCGSELLLADRSYPPYEYCANSEQLYYRGAVQNDSLNQPLALAESYCLRNHFEVLEIQGMFKSDQDAPGILKQFSLRLDALEVNLEATDNARYAGNMEWEGRFQELQDRVEHHARHVEGIDWESKFQELQDRVELLCCAVVNTTAGGAEHSLRPRVPEPKSYGRARDAKELENFIFDIEQYFRAIRVDSEATKVSMAAMYLVGDAKL</sequence>
<comment type="caution">
    <text evidence="7">The sequence shown here is derived from an EMBL/GenBank/DDBJ whole genome shotgun (WGS) entry which is preliminary data.</text>
</comment>
<gene>
    <name evidence="7" type="ORF">RJ639_046302</name>
</gene>
<reference evidence="7" key="1">
    <citation type="submission" date="2022-12" db="EMBL/GenBank/DDBJ databases">
        <title>Draft genome assemblies for two species of Escallonia (Escalloniales).</title>
        <authorList>
            <person name="Chanderbali A."/>
            <person name="Dervinis C."/>
            <person name="Anghel I."/>
            <person name="Soltis D."/>
            <person name="Soltis P."/>
            <person name="Zapata F."/>
        </authorList>
    </citation>
    <scope>NUCLEOTIDE SEQUENCE</scope>
    <source>
        <strain evidence="7">UCBG64.0493</strain>
        <tissue evidence="7">Leaf</tissue>
    </source>
</reference>
<evidence type="ECO:0000256" key="4">
    <source>
        <dbReference type="ARBA" id="ARBA00023163"/>
    </source>
</evidence>
<dbReference type="GO" id="GO:0006355">
    <property type="term" value="P:regulation of DNA-templated transcription"/>
    <property type="evidence" value="ECO:0007669"/>
    <property type="project" value="InterPro"/>
</dbReference>
<evidence type="ECO:0000313" key="7">
    <source>
        <dbReference type="EMBL" id="KAK3022112.1"/>
    </source>
</evidence>
<dbReference type="GO" id="GO:0005634">
    <property type="term" value="C:nucleus"/>
    <property type="evidence" value="ECO:0007669"/>
    <property type="project" value="UniProtKB-SubCell"/>
</dbReference>
<evidence type="ECO:0000313" key="8">
    <source>
        <dbReference type="Proteomes" id="UP001188597"/>
    </source>
</evidence>
<dbReference type="Gene3D" id="2.170.150.80">
    <property type="entry name" value="NAC domain"/>
    <property type="match status" value="1"/>
</dbReference>
<dbReference type="SUPFAM" id="SSF101941">
    <property type="entry name" value="NAC domain"/>
    <property type="match status" value="1"/>
</dbReference>
<keyword evidence="4" id="KW-0804">Transcription</keyword>
<evidence type="ECO:0000256" key="5">
    <source>
        <dbReference type="ARBA" id="ARBA00023242"/>
    </source>
</evidence>
<dbReference type="Proteomes" id="UP001188597">
    <property type="component" value="Unassembled WGS sequence"/>
</dbReference>
<dbReference type="PANTHER" id="PTHR31744">
    <property type="entry name" value="PROTEIN CUP-SHAPED COTYLEDON 2-RELATED"/>
    <property type="match status" value="1"/>
</dbReference>
<comment type="subcellular location">
    <subcellularLocation>
        <location evidence="1">Nucleus</location>
    </subcellularLocation>
</comment>
<dbReference type="AlphaFoldDB" id="A0AA89B227"/>
<evidence type="ECO:0000256" key="1">
    <source>
        <dbReference type="ARBA" id="ARBA00004123"/>
    </source>
</evidence>
<proteinExistence type="predicted"/>
<dbReference type="FunFam" id="2.170.150.80:FF:000002">
    <property type="entry name" value="Nac domain-containing protein 86"/>
    <property type="match status" value="1"/>
</dbReference>
<dbReference type="Pfam" id="PF02365">
    <property type="entry name" value="NAM"/>
    <property type="match status" value="1"/>
</dbReference>
<dbReference type="PROSITE" id="PS51005">
    <property type="entry name" value="NAC"/>
    <property type="match status" value="1"/>
</dbReference>
<dbReference type="GO" id="GO:0003677">
    <property type="term" value="F:DNA binding"/>
    <property type="evidence" value="ECO:0007669"/>
    <property type="project" value="UniProtKB-KW"/>
</dbReference>
<keyword evidence="5" id="KW-0539">Nucleus</keyword>
<keyword evidence="3" id="KW-0238">DNA-binding</keyword>